<keyword evidence="2" id="KW-1185">Reference proteome</keyword>
<dbReference type="OrthoDB" id="6118850at2759"/>
<name>A0A8S3YRG8_9EUPU</name>
<dbReference type="Proteomes" id="UP000678393">
    <property type="component" value="Unassembled WGS sequence"/>
</dbReference>
<reference evidence="1" key="1">
    <citation type="submission" date="2021-04" db="EMBL/GenBank/DDBJ databases">
        <authorList>
            <consortium name="Molecular Ecology Group"/>
        </authorList>
    </citation>
    <scope>NUCLEOTIDE SEQUENCE</scope>
</reference>
<dbReference type="AlphaFoldDB" id="A0A8S3YRG8"/>
<sequence length="63" mass="6926">MAKPQNLDKLALSVVSTLVAVTAWTLVIAGSFIPRWARPLNSSRTDANTTYSLWGREDCYGVI</sequence>
<comment type="caution">
    <text evidence="1">The sequence shown here is derived from an EMBL/GenBank/DDBJ whole genome shotgun (WGS) entry which is preliminary data.</text>
</comment>
<organism evidence="1 2">
    <name type="scientific">Candidula unifasciata</name>
    <dbReference type="NCBI Taxonomy" id="100452"/>
    <lineage>
        <taxon>Eukaryota</taxon>
        <taxon>Metazoa</taxon>
        <taxon>Spiralia</taxon>
        <taxon>Lophotrochozoa</taxon>
        <taxon>Mollusca</taxon>
        <taxon>Gastropoda</taxon>
        <taxon>Heterobranchia</taxon>
        <taxon>Euthyneura</taxon>
        <taxon>Panpulmonata</taxon>
        <taxon>Eupulmonata</taxon>
        <taxon>Stylommatophora</taxon>
        <taxon>Helicina</taxon>
        <taxon>Helicoidea</taxon>
        <taxon>Geomitridae</taxon>
        <taxon>Candidula</taxon>
    </lineage>
</organism>
<gene>
    <name evidence="1" type="ORF">CUNI_LOCUS5001</name>
</gene>
<protein>
    <submittedName>
        <fullName evidence="1">Uncharacterized protein</fullName>
    </submittedName>
</protein>
<accession>A0A8S3YRG8</accession>
<dbReference type="EMBL" id="CAJHNH020000713">
    <property type="protein sequence ID" value="CAG5119443.1"/>
    <property type="molecule type" value="Genomic_DNA"/>
</dbReference>
<feature type="non-terminal residue" evidence="1">
    <location>
        <position position="63"/>
    </location>
</feature>
<evidence type="ECO:0000313" key="2">
    <source>
        <dbReference type="Proteomes" id="UP000678393"/>
    </source>
</evidence>
<proteinExistence type="predicted"/>
<evidence type="ECO:0000313" key="1">
    <source>
        <dbReference type="EMBL" id="CAG5119443.1"/>
    </source>
</evidence>